<protein>
    <submittedName>
        <fullName evidence="2">Uncharacterized protein</fullName>
    </submittedName>
</protein>
<dbReference type="EMBL" id="CP019477">
    <property type="protein sequence ID" value="UQC85460.1"/>
    <property type="molecule type" value="Genomic_DNA"/>
</dbReference>
<evidence type="ECO:0000313" key="2">
    <source>
        <dbReference type="EMBL" id="UQC85460.1"/>
    </source>
</evidence>
<dbReference type="GeneID" id="73344939"/>
<gene>
    <name evidence="2" type="ORF">CLUP02_10958</name>
</gene>
<name>A0A9Q8WK18_9PEZI</name>
<sequence length="233" mass="25195">MSFPSPNDHYAKIIASPLIPSGQEAPAVGTDESSPPGPRSQPHSQPSGTTPLTQDEHNISFPHRPQPPRTSRPLARAGSGQALDLGRYLAFLSQITMSDFDLTLPVLAGHFISFLSSSPGQVTANVVWMKFNQPMHSIGIGIFITRSNRCQLTEHGGLSLDQAKSGSRLVRFEVTQAPSSCKEPLHLEHPPDHFLKEPLPGVFATLPSPCYAVFPLASSIDLTSSLLNDRKNT</sequence>
<evidence type="ECO:0000313" key="3">
    <source>
        <dbReference type="Proteomes" id="UP000830671"/>
    </source>
</evidence>
<dbReference type="KEGG" id="clup:CLUP02_10958"/>
<organism evidence="2 3">
    <name type="scientific">Colletotrichum lupini</name>
    <dbReference type="NCBI Taxonomy" id="145971"/>
    <lineage>
        <taxon>Eukaryota</taxon>
        <taxon>Fungi</taxon>
        <taxon>Dikarya</taxon>
        <taxon>Ascomycota</taxon>
        <taxon>Pezizomycotina</taxon>
        <taxon>Sordariomycetes</taxon>
        <taxon>Hypocreomycetidae</taxon>
        <taxon>Glomerellales</taxon>
        <taxon>Glomerellaceae</taxon>
        <taxon>Colletotrichum</taxon>
        <taxon>Colletotrichum acutatum species complex</taxon>
    </lineage>
</organism>
<reference evidence="2" key="1">
    <citation type="journal article" date="2021" name="Mol. Plant Microbe Interact.">
        <title>Complete Genome Sequence of the Plant-Pathogenic Fungus Colletotrichum lupini.</title>
        <authorList>
            <person name="Baroncelli R."/>
            <person name="Pensec F."/>
            <person name="Da Lio D."/>
            <person name="Boufleur T."/>
            <person name="Vicente I."/>
            <person name="Sarrocco S."/>
            <person name="Picot A."/>
            <person name="Baraldi E."/>
            <person name="Sukno S."/>
            <person name="Thon M."/>
            <person name="Le Floch G."/>
        </authorList>
    </citation>
    <scope>NUCLEOTIDE SEQUENCE</scope>
    <source>
        <strain evidence="2">IMI 504893</strain>
    </source>
</reference>
<feature type="compositionally biased region" description="Polar residues" evidence="1">
    <location>
        <begin position="41"/>
        <end position="53"/>
    </location>
</feature>
<feature type="region of interest" description="Disordered" evidence="1">
    <location>
        <begin position="1"/>
        <end position="78"/>
    </location>
</feature>
<keyword evidence="3" id="KW-1185">Reference proteome</keyword>
<dbReference type="Proteomes" id="UP000830671">
    <property type="component" value="Chromosome 5"/>
</dbReference>
<accession>A0A9Q8WK18</accession>
<dbReference type="RefSeq" id="XP_049147074.1">
    <property type="nucleotide sequence ID" value="XM_049289929.1"/>
</dbReference>
<evidence type="ECO:0000256" key="1">
    <source>
        <dbReference type="SAM" id="MobiDB-lite"/>
    </source>
</evidence>
<proteinExistence type="predicted"/>
<dbReference type="AlphaFoldDB" id="A0A9Q8WK18"/>